<dbReference type="AlphaFoldDB" id="A0A1M7F1H4"/>
<dbReference type="Gene3D" id="1.25.40.20">
    <property type="entry name" value="Ankyrin repeat-containing domain"/>
    <property type="match status" value="3"/>
</dbReference>
<dbReference type="PROSITE" id="PS50297">
    <property type="entry name" value="ANK_REP_REGION"/>
    <property type="match status" value="1"/>
</dbReference>
<proteinExistence type="predicted"/>
<dbReference type="InterPro" id="IPR002110">
    <property type="entry name" value="Ankyrin_rpt"/>
</dbReference>
<accession>A0A1M7F1H4</accession>
<evidence type="ECO:0000256" key="1">
    <source>
        <dbReference type="ARBA" id="ARBA00022737"/>
    </source>
</evidence>
<dbReference type="SUPFAM" id="SSF48403">
    <property type="entry name" value="Ankyrin repeat"/>
    <property type="match status" value="1"/>
</dbReference>
<reference evidence="5" key="1">
    <citation type="submission" date="2016-11" db="EMBL/GenBank/DDBJ databases">
        <authorList>
            <person name="Varghese N."/>
            <person name="Submissions S."/>
        </authorList>
    </citation>
    <scope>NUCLEOTIDE SEQUENCE [LARGE SCALE GENOMIC DNA]</scope>
    <source>
        <strain evidence="5">DSM 24724</strain>
    </source>
</reference>
<keyword evidence="5" id="KW-1185">Reference proteome</keyword>
<dbReference type="PROSITE" id="PS50088">
    <property type="entry name" value="ANK_REPEAT"/>
    <property type="match status" value="1"/>
</dbReference>
<dbReference type="PANTHER" id="PTHR24189:SF50">
    <property type="entry name" value="ANKYRIN REPEAT AND SOCS BOX PROTEIN 2"/>
    <property type="match status" value="1"/>
</dbReference>
<dbReference type="Pfam" id="PF12796">
    <property type="entry name" value="Ank_2"/>
    <property type="match status" value="1"/>
</dbReference>
<evidence type="ECO:0000256" key="2">
    <source>
        <dbReference type="ARBA" id="ARBA00023043"/>
    </source>
</evidence>
<dbReference type="STRING" id="946677.SAMN05444484_103171"/>
<protein>
    <submittedName>
        <fullName evidence="4">Ankyrin repeat-containing protein</fullName>
    </submittedName>
</protein>
<dbReference type="Proteomes" id="UP000184028">
    <property type="component" value="Unassembled WGS sequence"/>
</dbReference>
<organism evidence="4 5">
    <name type="scientific">Flavobacterium chilense</name>
    <dbReference type="NCBI Taxonomy" id="946677"/>
    <lineage>
        <taxon>Bacteria</taxon>
        <taxon>Pseudomonadati</taxon>
        <taxon>Bacteroidota</taxon>
        <taxon>Flavobacteriia</taxon>
        <taxon>Flavobacteriales</taxon>
        <taxon>Flavobacteriaceae</taxon>
        <taxon>Flavobacterium</taxon>
    </lineage>
</organism>
<dbReference type="RefSeq" id="WP_068842560.1">
    <property type="nucleotide sequence ID" value="NZ_FRBT01000003.1"/>
</dbReference>
<dbReference type="OrthoDB" id="407974at2"/>
<evidence type="ECO:0000256" key="3">
    <source>
        <dbReference type="PROSITE-ProRule" id="PRU00023"/>
    </source>
</evidence>
<dbReference type="PANTHER" id="PTHR24189">
    <property type="entry name" value="MYOTROPHIN"/>
    <property type="match status" value="1"/>
</dbReference>
<dbReference type="InterPro" id="IPR050745">
    <property type="entry name" value="Multifunctional_regulatory"/>
</dbReference>
<feature type="repeat" description="ANK" evidence="3">
    <location>
        <begin position="182"/>
        <end position="214"/>
    </location>
</feature>
<gene>
    <name evidence="4" type="ORF">SAMN05444484_103171</name>
</gene>
<dbReference type="EMBL" id="FRBT01000003">
    <property type="protein sequence ID" value="SHL97567.1"/>
    <property type="molecule type" value="Genomic_DNA"/>
</dbReference>
<evidence type="ECO:0000313" key="5">
    <source>
        <dbReference type="Proteomes" id="UP000184028"/>
    </source>
</evidence>
<keyword evidence="2 3" id="KW-0040">ANK repeat</keyword>
<name>A0A1M7F1H4_9FLAO</name>
<sequence length="393" mass="44837">MFTIGTQKFKDAQELLDYLAAGYGFPDECFDHKAILHPIESLMAEGAGDLAHGIFQRSKQVLDLYEYDSFLSTIYSAFDYNTPATEKNLGFFWYLVSNTQNINEEVSNKTLLEYYLDRGLPVEFFYLLLEAGCDVNYRSSTGRTYLHNIIDIYWHIISDDTKMAWFLMLIDAGIDINQKNNEGETALIYAVKNCAYQYIKTLLDHDADPNQTDDYKCSAFYYTMAHGERNLAFDLMMQYASPDFDMLNRYGETSFIAFMKRFSGSEEDMKLLPKLIEAGADFSQTITGPHGDNISAISLLARKKTEVLKFVLEQKFIDVHQKDNNGDTILHMVCASYTGWDSETAKEVYRKVKLLLQEGADPDSLNDRDETPMMLAVLDDAKAKTVELLLAAR</sequence>
<keyword evidence="1" id="KW-0677">Repeat</keyword>
<evidence type="ECO:0000313" key="4">
    <source>
        <dbReference type="EMBL" id="SHL97567.1"/>
    </source>
</evidence>
<dbReference type="InterPro" id="IPR036770">
    <property type="entry name" value="Ankyrin_rpt-contain_sf"/>
</dbReference>
<dbReference type="SMART" id="SM00248">
    <property type="entry name" value="ANK"/>
    <property type="match status" value="5"/>
</dbReference>